<dbReference type="RefSeq" id="WP_307682938.1">
    <property type="nucleotide sequence ID" value="NZ_JAUSQX010000001.1"/>
</dbReference>
<dbReference type="InterPro" id="IPR003959">
    <property type="entry name" value="ATPase_AAA_core"/>
</dbReference>
<name>A0ABT9NH61_9ACTO</name>
<dbReference type="InterPro" id="IPR027417">
    <property type="entry name" value="P-loop_NTPase"/>
</dbReference>
<accession>A0ABT9NH61</accession>
<evidence type="ECO:0000313" key="3">
    <source>
        <dbReference type="Proteomes" id="UP001243212"/>
    </source>
</evidence>
<feature type="domain" description="ATPase AAA-type core" evidence="1">
    <location>
        <begin position="45"/>
        <end position="387"/>
    </location>
</feature>
<keyword evidence="3" id="KW-1185">Reference proteome</keyword>
<dbReference type="Proteomes" id="UP001243212">
    <property type="component" value="Unassembled WGS sequence"/>
</dbReference>
<dbReference type="PANTHER" id="PTHR40396">
    <property type="entry name" value="ATPASE-LIKE PROTEIN"/>
    <property type="match status" value="1"/>
</dbReference>
<reference evidence="2 3" key="1">
    <citation type="submission" date="2023-07" db="EMBL/GenBank/DDBJ databases">
        <title>Sequencing the genomes of 1000 actinobacteria strains.</title>
        <authorList>
            <person name="Klenk H.-P."/>
        </authorList>
    </citation>
    <scope>NUCLEOTIDE SEQUENCE [LARGE SCALE GENOMIC DNA]</scope>
    <source>
        <strain evidence="2 3">DSM 17163</strain>
    </source>
</reference>
<evidence type="ECO:0000259" key="1">
    <source>
        <dbReference type="Pfam" id="PF13304"/>
    </source>
</evidence>
<dbReference type="SUPFAM" id="SSF52540">
    <property type="entry name" value="P-loop containing nucleoside triphosphate hydrolases"/>
    <property type="match status" value="1"/>
</dbReference>
<dbReference type="PANTHER" id="PTHR40396:SF1">
    <property type="entry name" value="ATPASE AAA-TYPE CORE DOMAIN-CONTAINING PROTEIN"/>
    <property type="match status" value="1"/>
</dbReference>
<organism evidence="2 3">
    <name type="scientific">Trueperella bonasi</name>
    <dbReference type="NCBI Taxonomy" id="312286"/>
    <lineage>
        <taxon>Bacteria</taxon>
        <taxon>Bacillati</taxon>
        <taxon>Actinomycetota</taxon>
        <taxon>Actinomycetes</taxon>
        <taxon>Actinomycetales</taxon>
        <taxon>Actinomycetaceae</taxon>
        <taxon>Trueperella</taxon>
    </lineage>
</organism>
<dbReference type="Gene3D" id="3.40.50.300">
    <property type="entry name" value="P-loop containing nucleotide triphosphate hydrolases"/>
    <property type="match status" value="1"/>
</dbReference>
<gene>
    <name evidence="2" type="ORF">J2S70_001313</name>
</gene>
<dbReference type="EMBL" id="JAUSQX010000001">
    <property type="protein sequence ID" value="MDP9806731.1"/>
    <property type="molecule type" value="Genomic_DNA"/>
</dbReference>
<protein>
    <submittedName>
        <fullName evidence="2">AAA15 family ATPase/GTPase</fullName>
    </submittedName>
</protein>
<comment type="caution">
    <text evidence="2">The sequence shown here is derived from an EMBL/GenBank/DDBJ whole genome shotgun (WGS) entry which is preliminary data.</text>
</comment>
<sequence>MRILSFVARNHRSFRDEFFLDMTRESLRTNIPREGESWTQHLYSVAAIFGANASGKTAIIRAFQYLASALAHSAGQWTDRPFITRDPFRLDSTSRESESFYALDFLLNIPSEVLVNSGFPAQDQADAEEYRFNYEFSVDPSGVKHEFLQMYRSSRPTVLFDREGSDVSLGGKLGRIEVSPKELVLSRVLRVNRGVLTAISEAMLDGLTIFNVGDEERDKRLSNITGQLAAGRLRFHDLVDLARIADVGVEEISVEETEVPPRVLEILKNIQALSGSDEVPVEDPEATSESSQKAIARSLRFRHRSEDLNERDYHFGLENESSGTLAWLALAVEALKVLRSGGLLCVDELDTSLHPQLAALLVSLFQNPEYNRNGSQLIFTSHDVSLLGPQSDLNLEKKQIWYVDKDTAGASELYSLDDFANIKKNSNISKQYLEGRFGAIPRLAPSIIHSLIGNFDSEDNREEFDYGQEE</sequence>
<dbReference type="Pfam" id="PF13304">
    <property type="entry name" value="AAA_21"/>
    <property type="match status" value="1"/>
</dbReference>
<evidence type="ECO:0000313" key="2">
    <source>
        <dbReference type="EMBL" id="MDP9806731.1"/>
    </source>
</evidence>
<proteinExistence type="predicted"/>